<accession>A0A6G8QCR8</accession>
<feature type="domain" description="Phytase-like" evidence="2">
    <location>
        <begin position="91"/>
        <end position="383"/>
    </location>
</feature>
<dbReference type="Pfam" id="PF13449">
    <property type="entry name" value="Phytase-like"/>
    <property type="match status" value="1"/>
</dbReference>
<name>A0A6G8QCR8_9ACTN</name>
<dbReference type="PANTHER" id="PTHR37957:SF1">
    <property type="entry name" value="PHYTASE-LIKE DOMAIN-CONTAINING PROTEIN"/>
    <property type="match status" value="1"/>
</dbReference>
<dbReference type="EMBL" id="CP045119">
    <property type="protein sequence ID" value="QIN84295.1"/>
    <property type="molecule type" value="Genomic_DNA"/>
</dbReference>
<dbReference type="KEGG" id="rub:GBA63_17795"/>
<dbReference type="InterPro" id="IPR027372">
    <property type="entry name" value="Phytase-like_dom"/>
</dbReference>
<dbReference type="AlphaFoldDB" id="A0A6G8QCR8"/>
<dbReference type="InterPro" id="IPR011041">
    <property type="entry name" value="Quinoprot_gluc/sorb_DH_b-prop"/>
</dbReference>
<dbReference type="SUPFAM" id="SSF50952">
    <property type="entry name" value="Soluble quinoprotein glucose dehydrogenase"/>
    <property type="match status" value="1"/>
</dbReference>
<gene>
    <name evidence="3" type="ORF">GBA63_17795</name>
</gene>
<proteinExistence type="predicted"/>
<keyword evidence="1" id="KW-0472">Membrane</keyword>
<keyword evidence="4" id="KW-1185">Reference proteome</keyword>
<dbReference type="PANTHER" id="PTHR37957">
    <property type="entry name" value="BLR7070 PROTEIN"/>
    <property type="match status" value="1"/>
</dbReference>
<evidence type="ECO:0000259" key="2">
    <source>
        <dbReference type="Pfam" id="PF13449"/>
    </source>
</evidence>
<protein>
    <submittedName>
        <fullName evidence="3">Esterase-like activity of phytase family protein</fullName>
    </submittedName>
</protein>
<keyword evidence="1" id="KW-0812">Transmembrane</keyword>
<feature type="transmembrane region" description="Helical" evidence="1">
    <location>
        <begin position="26"/>
        <end position="53"/>
    </location>
</feature>
<dbReference type="Proteomes" id="UP000501452">
    <property type="component" value="Chromosome"/>
</dbReference>
<evidence type="ECO:0000256" key="1">
    <source>
        <dbReference type="SAM" id="Phobius"/>
    </source>
</evidence>
<evidence type="ECO:0000313" key="4">
    <source>
        <dbReference type="Proteomes" id="UP000501452"/>
    </source>
</evidence>
<evidence type="ECO:0000313" key="3">
    <source>
        <dbReference type="EMBL" id="QIN84295.1"/>
    </source>
</evidence>
<keyword evidence="1" id="KW-1133">Transmembrane helix</keyword>
<reference evidence="3 4" key="1">
    <citation type="submission" date="2019-10" db="EMBL/GenBank/DDBJ databases">
        <title>Rubrobacter sp nov SCSIO 52090 isolated from a deep-sea sediment in the South China Sea.</title>
        <authorList>
            <person name="Chen R.W."/>
        </authorList>
    </citation>
    <scope>NUCLEOTIDE SEQUENCE [LARGE SCALE GENOMIC DNA]</scope>
    <source>
        <strain evidence="3 4">SCSIO 52909</strain>
    </source>
</reference>
<sequence length="402" mass="42809">MPVSSTTVVRRSFGGEIRLGLYRRKVLTTGSAAVIGTAALALLLATSAALFVFQDQATAARPGAETPDCAAGVDFLGFSDALNKQAYEGTSVGGLSALAYTGRRDIYYSLVDNGPTTTSEARFYTLQIPEKDRLGKPEIVDVTTLKDASGQPFTASDFDGEGLTLTRRGDLLASSETEPSIRRFDPEGNLLEKLPVPRKFMVAPEGQAQRNQTFESLALAPNGWSLFTAVEGPLAPDGRTAEGENRIRILRYEDRGPGGFEPVEEFFYLTEPGQGVVEIVALSEDELLVLERGFQSGVGNTVRVFRVSLDGAEDVSGEPSLAAPGLEPVEKELLVDLADCPSGGATTPGTQPNPLLDNYEGLTPGPRLPGGRRAVLLQSDDNFSAGQVTRVVALGVENGRLR</sequence>
<organism evidence="3 4">
    <name type="scientific">Rubrobacter tropicus</name>
    <dbReference type="NCBI Taxonomy" id="2653851"/>
    <lineage>
        <taxon>Bacteria</taxon>
        <taxon>Bacillati</taxon>
        <taxon>Actinomycetota</taxon>
        <taxon>Rubrobacteria</taxon>
        <taxon>Rubrobacterales</taxon>
        <taxon>Rubrobacteraceae</taxon>
        <taxon>Rubrobacter</taxon>
    </lineage>
</organism>